<dbReference type="PANTHER" id="PTHR11177:SF360">
    <property type="entry name" value="CHITINASE 4-RELATED"/>
    <property type="match status" value="1"/>
</dbReference>
<gene>
    <name evidence="3" type="ORF">NQ317_005193</name>
</gene>
<organism evidence="3 4">
    <name type="scientific">Molorchus minor</name>
    <dbReference type="NCBI Taxonomy" id="1323400"/>
    <lineage>
        <taxon>Eukaryota</taxon>
        <taxon>Metazoa</taxon>
        <taxon>Ecdysozoa</taxon>
        <taxon>Arthropoda</taxon>
        <taxon>Hexapoda</taxon>
        <taxon>Insecta</taxon>
        <taxon>Pterygota</taxon>
        <taxon>Neoptera</taxon>
        <taxon>Endopterygota</taxon>
        <taxon>Coleoptera</taxon>
        <taxon>Polyphaga</taxon>
        <taxon>Cucujiformia</taxon>
        <taxon>Chrysomeloidea</taxon>
        <taxon>Cerambycidae</taxon>
        <taxon>Lamiinae</taxon>
        <taxon>Monochamini</taxon>
        <taxon>Molorchus</taxon>
    </lineage>
</organism>
<evidence type="ECO:0000259" key="2">
    <source>
        <dbReference type="PROSITE" id="PS51910"/>
    </source>
</evidence>
<dbReference type="Pfam" id="PF00704">
    <property type="entry name" value="Glyco_hydro_18"/>
    <property type="match status" value="2"/>
</dbReference>
<dbReference type="SMART" id="SM00636">
    <property type="entry name" value="Glyco_18"/>
    <property type="match status" value="1"/>
</dbReference>
<evidence type="ECO:0000313" key="4">
    <source>
        <dbReference type="Proteomes" id="UP001162164"/>
    </source>
</evidence>
<dbReference type="EMBL" id="JAPWTJ010001687">
    <property type="protein sequence ID" value="KAJ8969956.1"/>
    <property type="molecule type" value="Genomic_DNA"/>
</dbReference>
<dbReference type="Gene3D" id="3.20.20.80">
    <property type="entry name" value="Glycosidases"/>
    <property type="match status" value="2"/>
</dbReference>
<reference evidence="3" key="1">
    <citation type="journal article" date="2023" name="Insect Mol. Biol.">
        <title>Genome sequencing provides insights into the evolution of gene families encoding plant cell wall-degrading enzymes in longhorned beetles.</title>
        <authorList>
            <person name="Shin N.R."/>
            <person name="Okamura Y."/>
            <person name="Kirsch R."/>
            <person name="Pauchet Y."/>
        </authorList>
    </citation>
    <scope>NUCLEOTIDE SEQUENCE</scope>
    <source>
        <strain evidence="3">MMC_N1</strain>
    </source>
</reference>
<dbReference type="SUPFAM" id="SSF51445">
    <property type="entry name" value="(Trans)glycosidases"/>
    <property type="match status" value="1"/>
</dbReference>
<feature type="domain" description="GH18" evidence="2">
    <location>
        <begin position="22"/>
        <end position="297"/>
    </location>
</feature>
<dbReference type="InterPro" id="IPR011583">
    <property type="entry name" value="Chitinase_II/V-like_cat"/>
</dbReference>
<feature type="signal peptide" evidence="1">
    <location>
        <begin position="1"/>
        <end position="20"/>
    </location>
</feature>
<protein>
    <recommendedName>
        <fullName evidence="2">GH18 domain-containing protein</fullName>
    </recommendedName>
</protein>
<dbReference type="PROSITE" id="PS51910">
    <property type="entry name" value="GH18_2"/>
    <property type="match status" value="1"/>
</dbReference>
<feature type="chain" id="PRO_5045555651" description="GH18 domain-containing protein" evidence="1">
    <location>
        <begin position="21"/>
        <end position="297"/>
    </location>
</feature>
<sequence>MHQVIPLVVAATAIITYAAGDTKVICYYASWNSYHGYNPEDFDATLCTHVNYAFAVLWDDGNLKVEDDSLDIDQGLFSRVAAMKDTNPDLKVLLSVGGGLEGLSDTFASIATDPDWEYPTPEQSGDYITLLQELKQNFTERGWLLTSAVSADPKEGYAPEQINSILDWLNVMTYDMYGYAWSDYTGQNSALYPSSLDTDYERENLNLAAAANNWVTAGVSKEKLAIGVPFFGKTFTLADENQHGIHAPITGPGLGAEAPSAENYNDWAMVWDDEQKTLLIGTPETSGLAMMTPIQLD</sequence>
<comment type="caution">
    <text evidence="3">The sequence shown here is derived from an EMBL/GenBank/DDBJ whole genome shotgun (WGS) entry which is preliminary data.</text>
</comment>
<dbReference type="InterPro" id="IPR001223">
    <property type="entry name" value="Glyco_hydro18_cat"/>
</dbReference>
<dbReference type="Proteomes" id="UP001162164">
    <property type="component" value="Unassembled WGS sequence"/>
</dbReference>
<name>A0ABQ9J0L8_9CUCU</name>
<proteinExistence type="predicted"/>
<keyword evidence="1" id="KW-0732">Signal</keyword>
<dbReference type="PANTHER" id="PTHR11177">
    <property type="entry name" value="CHITINASE"/>
    <property type="match status" value="1"/>
</dbReference>
<evidence type="ECO:0000313" key="3">
    <source>
        <dbReference type="EMBL" id="KAJ8969956.1"/>
    </source>
</evidence>
<dbReference type="InterPro" id="IPR017853">
    <property type="entry name" value="GH"/>
</dbReference>
<keyword evidence="4" id="KW-1185">Reference proteome</keyword>
<accession>A0ABQ9J0L8</accession>
<evidence type="ECO:0000256" key="1">
    <source>
        <dbReference type="SAM" id="SignalP"/>
    </source>
</evidence>
<dbReference type="InterPro" id="IPR050314">
    <property type="entry name" value="Glycosyl_Hydrlase_18"/>
</dbReference>